<evidence type="ECO:0000313" key="4">
    <source>
        <dbReference type="Proteomes" id="UP000215914"/>
    </source>
</evidence>
<evidence type="ECO:0000313" key="3">
    <source>
        <dbReference type="EMBL" id="KAF5783646.1"/>
    </source>
</evidence>
<dbReference type="InterPro" id="IPR050796">
    <property type="entry name" value="SCF_F-box_component"/>
</dbReference>
<sequence>MERVGDDMIFEEILSRLPAKVVCRFKCVSKQWCYELSTPKFVFIHARRVGNSIQKKLLSLKENSIVVDDIVAGNLEEDTSKTVTFPYDVHPSFLHIICSFTGLILVCIKRSYSELVLWNPTTRRYKLISDDYFIRHFGRHNDTGGMYFDEDNDLKVLHINCYFDKLTARVYSRRHDTWRELNFLSETQLASNFYSWSPGIYSDKKIYFGFQLLDSTR</sequence>
<dbReference type="SUPFAM" id="SSF81383">
    <property type="entry name" value="F-box domain"/>
    <property type="match status" value="1"/>
</dbReference>
<dbReference type="Gramene" id="mRNA:HanXRQr2_Chr11g0510351">
    <property type="protein sequence ID" value="CDS:HanXRQr2_Chr11g0510351.1"/>
    <property type="gene ID" value="HanXRQr2_Chr11g0510351"/>
</dbReference>
<keyword evidence="4" id="KW-1185">Reference proteome</keyword>
<dbReference type="Pfam" id="PF07734">
    <property type="entry name" value="FBA_1"/>
    <property type="match status" value="1"/>
</dbReference>
<dbReference type="PANTHER" id="PTHR31672:SF13">
    <property type="entry name" value="F-BOX PROTEIN CPR30-LIKE"/>
    <property type="match status" value="1"/>
</dbReference>
<gene>
    <name evidence="3" type="ORF">HanXRQr2_Chr11g0510351</name>
</gene>
<accession>A0A9K3HSX0</accession>
<proteinExistence type="predicted"/>
<dbReference type="InterPro" id="IPR001810">
    <property type="entry name" value="F-box_dom"/>
</dbReference>
<feature type="domain" description="F-box" evidence="1">
    <location>
        <begin position="10"/>
        <end position="34"/>
    </location>
</feature>
<evidence type="ECO:0000259" key="1">
    <source>
        <dbReference type="Pfam" id="PF00646"/>
    </source>
</evidence>
<dbReference type="EMBL" id="MNCJ02000326">
    <property type="protein sequence ID" value="KAF5783646.1"/>
    <property type="molecule type" value="Genomic_DNA"/>
</dbReference>
<dbReference type="InterPro" id="IPR006527">
    <property type="entry name" value="F-box-assoc_dom_typ1"/>
</dbReference>
<dbReference type="Pfam" id="PF00646">
    <property type="entry name" value="F-box"/>
    <property type="match status" value="1"/>
</dbReference>
<evidence type="ECO:0000259" key="2">
    <source>
        <dbReference type="Pfam" id="PF07734"/>
    </source>
</evidence>
<dbReference type="AlphaFoldDB" id="A0A9K3HSX0"/>
<protein>
    <submittedName>
        <fullName evidence="3">F-box domain-containing protein</fullName>
    </submittedName>
</protein>
<dbReference type="Proteomes" id="UP000215914">
    <property type="component" value="Unassembled WGS sequence"/>
</dbReference>
<reference evidence="3" key="2">
    <citation type="submission" date="2020-06" db="EMBL/GenBank/DDBJ databases">
        <title>Helianthus annuus Genome sequencing and assembly Release 2.</title>
        <authorList>
            <person name="Gouzy J."/>
            <person name="Langlade N."/>
            <person name="Munos S."/>
        </authorList>
    </citation>
    <scope>NUCLEOTIDE SEQUENCE</scope>
    <source>
        <tissue evidence="3">Leaves</tissue>
    </source>
</reference>
<comment type="caution">
    <text evidence="3">The sequence shown here is derived from an EMBL/GenBank/DDBJ whole genome shotgun (WGS) entry which is preliminary data.</text>
</comment>
<name>A0A9K3HSX0_HELAN</name>
<feature type="domain" description="F-box associated beta-propeller type 1" evidence="2">
    <location>
        <begin position="99"/>
        <end position="189"/>
    </location>
</feature>
<dbReference type="InterPro" id="IPR036047">
    <property type="entry name" value="F-box-like_dom_sf"/>
</dbReference>
<dbReference type="PANTHER" id="PTHR31672">
    <property type="entry name" value="BNACNNG10540D PROTEIN"/>
    <property type="match status" value="1"/>
</dbReference>
<reference evidence="3" key="1">
    <citation type="journal article" date="2017" name="Nature">
        <title>The sunflower genome provides insights into oil metabolism, flowering and Asterid evolution.</title>
        <authorList>
            <person name="Badouin H."/>
            <person name="Gouzy J."/>
            <person name="Grassa C.J."/>
            <person name="Murat F."/>
            <person name="Staton S.E."/>
            <person name="Cottret L."/>
            <person name="Lelandais-Briere C."/>
            <person name="Owens G.L."/>
            <person name="Carrere S."/>
            <person name="Mayjonade B."/>
            <person name="Legrand L."/>
            <person name="Gill N."/>
            <person name="Kane N.C."/>
            <person name="Bowers J.E."/>
            <person name="Hubner S."/>
            <person name="Bellec A."/>
            <person name="Berard A."/>
            <person name="Berges H."/>
            <person name="Blanchet N."/>
            <person name="Boniface M.C."/>
            <person name="Brunel D."/>
            <person name="Catrice O."/>
            <person name="Chaidir N."/>
            <person name="Claudel C."/>
            <person name="Donnadieu C."/>
            <person name="Faraut T."/>
            <person name="Fievet G."/>
            <person name="Helmstetter N."/>
            <person name="King M."/>
            <person name="Knapp S.J."/>
            <person name="Lai Z."/>
            <person name="Le Paslier M.C."/>
            <person name="Lippi Y."/>
            <person name="Lorenzon L."/>
            <person name="Mandel J.R."/>
            <person name="Marage G."/>
            <person name="Marchand G."/>
            <person name="Marquand E."/>
            <person name="Bret-Mestries E."/>
            <person name="Morien E."/>
            <person name="Nambeesan S."/>
            <person name="Nguyen T."/>
            <person name="Pegot-Espagnet P."/>
            <person name="Pouilly N."/>
            <person name="Raftis F."/>
            <person name="Sallet E."/>
            <person name="Schiex T."/>
            <person name="Thomas J."/>
            <person name="Vandecasteele C."/>
            <person name="Vares D."/>
            <person name="Vear F."/>
            <person name="Vautrin S."/>
            <person name="Crespi M."/>
            <person name="Mangin B."/>
            <person name="Burke J.M."/>
            <person name="Salse J."/>
            <person name="Munos S."/>
            <person name="Vincourt P."/>
            <person name="Rieseberg L.H."/>
            <person name="Langlade N.B."/>
        </authorList>
    </citation>
    <scope>NUCLEOTIDE SEQUENCE</scope>
    <source>
        <tissue evidence="3">Leaves</tissue>
    </source>
</reference>
<organism evidence="3 4">
    <name type="scientific">Helianthus annuus</name>
    <name type="common">Common sunflower</name>
    <dbReference type="NCBI Taxonomy" id="4232"/>
    <lineage>
        <taxon>Eukaryota</taxon>
        <taxon>Viridiplantae</taxon>
        <taxon>Streptophyta</taxon>
        <taxon>Embryophyta</taxon>
        <taxon>Tracheophyta</taxon>
        <taxon>Spermatophyta</taxon>
        <taxon>Magnoliopsida</taxon>
        <taxon>eudicotyledons</taxon>
        <taxon>Gunneridae</taxon>
        <taxon>Pentapetalae</taxon>
        <taxon>asterids</taxon>
        <taxon>campanulids</taxon>
        <taxon>Asterales</taxon>
        <taxon>Asteraceae</taxon>
        <taxon>Asteroideae</taxon>
        <taxon>Heliantheae alliance</taxon>
        <taxon>Heliantheae</taxon>
        <taxon>Helianthus</taxon>
    </lineage>
</organism>